<evidence type="ECO:0000256" key="2">
    <source>
        <dbReference type="ARBA" id="ARBA00006498"/>
    </source>
</evidence>
<keyword evidence="3" id="KW-0813">Transport</keyword>
<dbReference type="OrthoDB" id="282179at2759"/>
<evidence type="ECO:0000256" key="4">
    <source>
        <dbReference type="ARBA" id="ARBA00022660"/>
    </source>
</evidence>
<feature type="domain" description="Ubiquinol-cytochrome C reductase hinge" evidence="9">
    <location>
        <begin position="22"/>
        <end position="84"/>
    </location>
</feature>
<comment type="subcellular location">
    <subcellularLocation>
        <location evidence="1">Mitochondrion inner membrane</location>
    </subcellularLocation>
</comment>
<dbReference type="EMBL" id="MPUH01000220">
    <property type="protein sequence ID" value="OMJ85959.1"/>
    <property type="molecule type" value="Genomic_DNA"/>
</dbReference>
<evidence type="ECO:0000256" key="6">
    <source>
        <dbReference type="ARBA" id="ARBA00022982"/>
    </source>
</evidence>
<keyword evidence="11" id="KW-1185">Reference proteome</keyword>
<evidence type="ECO:0000256" key="5">
    <source>
        <dbReference type="ARBA" id="ARBA00022792"/>
    </source>
</evidence>
<keyword evidence="8" id="KW-0472">Membrane</keyword>
<evidence type="ECO:0000256" key="8">
    <source>
        <dbReference type="ARBA" id="ARBA00023136"/>
    </source>
</evidence>
<evidence type="ECO:0000256" key="1">
    <source>
        <dbReference type="ARBA" id="ARBA00004273"/>
    </source>
</evidence>
<dbReference type="SUPFAM" id="SSF81531">
    <property type="entry name" value="Non-heme 11 kDa protein of cytochrome bc1 complex (Ubiquinol-cytochrome c reductase)"/>
    <property type="match status" value="1"/>
</dbReference>
<evidence type="ECO:0000256" key="3">
    <source>
        <dbReference type="ARBA" id="ARBA00022448"/>
    </source>
</evidence>
<accession>A0A1R2CAC9</accession>
<evidence type="ECO:0000256" key="7">
    <source>
        <dbReference type="ARBA" id="ARBA00023128"/>
    </source>
</evidence>
<comment type="caution">
    <text evidence="10">The sequence shown here is derived from an EMBL/GenBank/DDBJ whole genome shotgun (WGS) entry which is preliminary data.</text>
</comment>
<protein>
    <recommendedName>
        <fullName evidence="9">Ubiquinol-cytochrome C reductase hinge domain-containing protein</fullName>
    </recommendedName>
</protein>
<keyword evidence="6" id="KW-0249">Electron transport</keyword>
<evidence type="ECO:0000259" key="9">
    <source>
        <dbReference type="Pfam" id="PF02320"/>
    </source>
</evidence>
<dbReference type="AlphaFoldDB" id="A0A1R2CAC9"/>
<dbReference type="InterPro" id="IPR023184">
    <property type="entry name" value="Ubol_cytC_Rdtase_hinge_dom"/>
</dbReference>
<evidence type="ECO:0000313" key="10">
    <source>
        <dbReference type="EMBL" id="OMJ85959.1"/>
    </source>
</evidence>
<dbReference type="GO" id="GO:0005743">
    <property type="term" value="C:mitochondrial inner membrane"/>
    <property type="evidence" value="ECO:0007669"/>
    <property type="project" value="UniProtKB-SubCell"/>
</dbReference>
<reference evidence="10 11" key="1">
    <citation type="submission" date="2016-11" db="EMBL/GenBank/DDBJ databases">
        <title>The macronuclear genome of Stentor coeruleus: a giant cell with tiny introns.</title>
        <authorList>
            <person name="Slabodnick M."/>
            <person name="Ruby J.G."/>
            <person name="Reiff S.B."/>
            <person name="Swart E.C."/>
            <person name="Gosai S."/>
            <person name="Prabakaran S."/>
            <person name="Witkowska E."/>
            <person name="Larue G.E."/>
            <person name="Fisher S."/>
            <person name="Freeman R.M."/>
            <person name="Gunawardena J."/>
            <person name="Chu W."/>
            <person name="Stover N.A."/>
            <person name="Gregory B.D."/>
            <person name="Nowacki M."/>
            <person name="Derisi J."/>
            <person name="Roy S.W."/>
            <person name="Marshall W.F."/>
            <person name="Sood P."/>
        </authorList>
    </citation>
    <scope>NUCLEOTIDE SEQUENCE [LARGE SCALE GENOMIC DNA]</scope>
    <source>
        <strain evidence="10">WM001</strain>
    </source>
</reference>
<dbReference type="Pfam" id="PF02320">
    <property type="entry name" value="UCR_hinge"/>
    <property type="match status" value="1"/>
</dbReference>
<keyword evidence="5" id="KW-0999">Mitochondrion inner membrane</keyword>
<dbReference type="Gene3D" id="1.10.287.20">
    <property type="entry name" value="Ubiquinol-cytochrome C reductase hinge domain"/>
    <property type="match status" value="1"/>
</dbReference>
<keyword evidence="7" id="KW-0496">Mitochondrion</keyword>
<gene>
    <name evidence="10" type="ORF">SteCoe_12591</name>
</gene>
<sequence length="132" mass="15403">MAELSADELHHKVLETLKNGEDPKSFVLEWCKPQCLDSFAVLKRCETALKIIKTSDPEKSCLFRYRQWVECVENCAQPQIFHHLHSAHNRGKLDPFFDNVWTLRYLFAPLYPFVRILIGAKRMNVLEGCPIE</sequence>
<organism evidence="10 11">
    <name type="scientific">Stentor coeruleus</name>
    <dbReference type="NCBI Taxonomy" id="5963"/>
    <lineage>
        <taxon>Eukaryota</taxon>
        <taxon>Sar</taxon>
        <taxon>Alveolata</taxon>
        <taxon>Ciliophora</taxon>
        <taxon>Postciliodesmatophora</taxon>
        <taxon>Heterotrichea</taxon>
        <taxon>Heterotrichida</taxon>
        <taxon>Stentoridae</taxon>
        <taxon>Stentor</taxon>
    </lineage>
</organism>
<comment type="similarity">
    <text evidence="2">Belongs to the UQCRH/QCR6 family.</text>
</comment>
<keyword evidence="4" id="KW-0679">Respiratory chain</keyword>
<proteinExistence type="inferred from homology"/>
<name>A0A1R2CAC9_9CILI</name>
<dbReference type="InterPro" id="IPR036811">
    <property type="entry name" value="Ubol_cytC_Rdtase_hinge_dom_sf"/>
</dbReference>
<evidence type="ECO:0000313" key="11">
    <source>
        <dbReference type="Proteomes" id="UP000187209"/>
    </source>
</evidence>
<dbReference type="Proteomes" id="UP000187209">
    <property type="component" value="Unassembled WGS sequence"/>
</dbReference>